<dbReference type="PANTHER" id="PTHR13112:SF2">
    <property type="entry name" value="REGULATOR OF NONSENSE TRANSCRIPTS 3A"/>
    <property type="match status" value="1"/>
</dbReference>
<comment type="similarity">
    <text evidence="2">Belongs to the RENT3 family.</text>
</comment>
<proteinExistence type="inferred from homology"/>
<dbReference type="InterPro" id="IPR039722">
    <property type="entry name" value="Upf3"/>
</dbReference>
<keyword evidence="3" id="KW-0866">Nonsense-mediated mRNA decay</keyword>
<feature type="region of interest" description="Disordered" evidence="5">
    <location>
        <begin position="1"/>
        <end position="63"/>
    </location>
</feature>
<name>A0A8C0WD39_CASCN</name>
<evidence type="ECO:0000256" key="2">
    <source>
        <dbReference type="ARBA" id="ARBA00005991"/>
    </source>
</evidence>
<evidence type="ECO:0000256" key="1">
    <source>
        <dbReference type="ARBA" id="ARBA00004123"/>
    </source>
</evidence>
<dbReference type="GO" id="GO:0005737">
    <property type="term" value="C:cytoplasm"/>
    <property type="evidence" value="ECO:0007669"/>
    <property type="project" value="TreeGrafter"/>
</dbReference>
<evidence type="ECO:0000256" key="3">
    <source>
        <dbReference type="ARBA" id="ARBA00023161"/>
    </source>
</evidence>
<organism evidence="7">
    <name type="scientific">Castor canadensis</name>
    <name type="common">American beaver</name>
    <dbReference type="NCBI Taxonomy" id="51338"/>
    <lineage>
        <taxon>Eukaryota</taxon>
        <taxon>Metazoa</taxon>
        <taxon>Chordata</taxon>
        <taxon>Craniata</taxon>
        <taxon>Vertebrata</taxon>
        <taxon>Euteleostomi</taxon>
        <taxon>Mammalia</taxon>
        <taxon>Eutheria</taxon>
        <taxon>Euarchontoglires</taxon>
        <taxon>Glires</taxon>
        <taxon>Rodentia</taxon>
        <taxon>Castorimorpha</taxon>
        <taxon>Castoridae</taxon>
        <taxon>Castor</taxon>
    </lineage>
</organism>
<comment type="subcellular location">
    <subcellularLocation>
        <location evidence="1">Nucleus</location>
    </subcellularLocation>
</comment>
<evidence type="ECO:0000256" key="5">
    <source>
        <dbReference type="SAM" id="MobiDB-lite"/>
    </source>
</evidence>
<evidence type="ECO:0000259" key="6">
    <source>
        <dbReference type="Pfam" id="PF03467"/>
    </source>
</evidence>
<dbReference type="PANTHER" id="PTHR13112">
    <property type="entry name" value="UPF3 REGULATOR OF NONSENSE TRANSCRIPTS-LIKE PROTEIN"/>
    <property type="match status" value="1"/>
</dbReference>
<evidence type="ECO:0000313" key="7">
    <source>
        <dbReference type="Ensembl" id="ENSCCNP00000008905.1"/>
    </source>
</evidence>
<dbReference type="InterPro" id="IPR005120">
    <property type="entry name" value="UPF3_dom"/>
</dbReference>
<dbReference type="GO" id="GO:0042162">
    <property type="term" value="F:telomeric DNA binding"/>
    <property type="evidence" value="ECO:0007669"/>
    <property type="project" value="TreeGrafter"/>
</dbReference>
<sequence length="203" mass="22762">MRSEKERAGGLGAAVAMRGPGGGEKLSAAEVQVRRESPRREPGTPPPLSSGCGSGAGKPREEKRTALSKVVLRRLPPGLTKEQLEEQLRPLPAHDYFEVVAADLSLYPHLYSRAYINFRNPDDILLFRDRFDGYIFIGNKARRTTPLLEYIKNRKLEKQVSLAFYLVNILPMSDNSARKFIHVLIHTFREFEKKSEKNGGGGN</sequence>
<dbReference type="InterPro" id="IPR035979">
    <property type="entry name" value="RBD_domain_sf"/>
</dbReference>
<evidence type="ECO:0000256" key="4">
    <source>
        <dbReference type="ARBA" id="ARBA00023242"/>
    </source>
</evidence>
<dbReference type="AlphaFoldDB" id="A0A8C0WD39"/>
<reference evidence="7" key="1">
    <citation type="submission" date="2023-09" db="UniProtKB">
        <authorList>
            <consortium name="Ensembl"/>
        </authorList>
    </citation>
    <scope>IDENTIFICATION</scope>
</reference>
<dbReference type="Pfam" id="PF03467">
    <property type="entry name" value="Smg4_UPF3"/>
    <property type="match status" value="1"/>
</dbReference>
<accession>A0A8C0WD39</accession>
<keyword evidence="4" id="KW-0539">Nucleus</keyword>
<feature type="compositionally biased region" description="Basic and acidic residues" evidence="5">
    <location>
        <begin position="32"/>
        <end position="42"/>
    </location>
</feature>
<dbReference type="Gene3D" id="3.30.70.330">
    <property type="match status" value="1"/>
</dbReference>
<feature type="domain" description="UPF3" evidence="6">
    <location>
        <begin position="68"/>
        <end position="158"/>
    </location>
</feature>
<dbReference type="Ensembl" id="ENSCCNT00000011727.1">
    <property type="protein sequence ID" value="ENSCCNP00000008905.1"/>
    <property type="gene ID" value="ENSCCNG00000009413.1"/>
</dbReference>
<dbReference type="GO" id="GO:0045727">
    <property type="term" value="P:positive regulation of translation"/>
    <property type="evidence" value="ECO:0007669"/>
    <property type="project" value="TreeGrafter"/>
</dbReference>
<dbReference type="SUPFAM" id="SSF54928">
    <property type="entry name" value="RNA-binding domain, RBD"/>
    <property type="match status" value="1"/>
</dbReference>
<dbReference type="InterPro" id="IPR012677">
    <property type="entry name" value="Nucleotide-bd_a/b_plait_sf"/>
</dbReference>
<protein>
    <recommendedName>
        <fullName evidence="6">UPF3 domain-containing protein</fullName>
    </recommendedName>
</protein>
<dbReference type="GO" id="GO:0005730">
    <property type="term" value="C:nucleolus"/>
    <property type="evidence" value="ECO:0007669"/>
    <property type="project" value="TreeGrafter"/>
</dbReference>
<dbReference type="GO" id="GO:0000184">
    <property type="term" value="P:nuclear-transcribed mRNA catabolic process, nonsense-mediated decay"/>
    <property type="evidence" value="ECO:0007669"/>
    <property type="project" value="UniProtKB-KW"/>
</dbReference>